<dbReference type="SUPFAM" id="SSF54593">
    <property type="entry name" value="Glyoxalase/Bleomycin resistance protein/Dihydroxybiphenyl dioxygenase"/>
    <property type="match status" value="1"/>
</dbReference>
<dbReference type="Pfam" id="PF00903">
    <property type="entry name" value="Glyoxalase"/>
    <property type="match status" value="1"/>
</dbReference>
<dbReference type="InterPro" id="IPR004360">
    <property type="entry name" value="Glyas_Fos-R_dOase_dom"/>
</dbReference>
<dbReference type="Gene3D" id="3.10.180.10">
    <property type="entry name" value="2,3-Dihydroxybiphenyl 1,2-Dioxygenase, domain 1"/>
    <property type="match status" value="1"/>
</dbReference>
<feature type="domain" description="VOC" evidence="1">
    <location>
        <begin position="11"/>
        <end position="134"/>
    </location>
</feature>
<sequence>MSDEKRMQLRGLHHVTAICADLERTIAFYRDMLGLAVVHDAPSDDDPDARHVWFGSGDGTYVSFMEYPELPPGQIGRGVTHHFALRVDSEEEQEAWRDYLKAHDVECTDVYDRGAFRSIYVADPDGHVVEIATRVNGFGAGGPPA</sequence>
<keyword evidence="3" id="KW-1185">Reference proteome</keyword>
<dbReference type="InterPro" id="IPR029068">
    <property type="entry name" value="Glyas_Bleomycin-R_OHBP_Dase"/>
</dbReference>
<dbReference type="AlphaFoldDB" id="A0A9X3N2A8"/>
<evidence type="ECO:0000313" key="2">
    <source>
        <dbReference type="EMBL" id="MDA0165768.1"/>
    </source>
</evidence>
<dbReference type="Proteomes" id="UP001149140">
    <property type="component" value="Unassembled WGS sequence"/>
</dbReference>
<accession>A0A9X3N2A8</accession>
<organism evidence="2 3">
    <name type="scientific">Solirubrobacter ginsenosidimutans</name>
    <dbReference type="NCBI Taxonomy" id="490573"/>
    <lineage>
        <taxon>Bacteria</taxon>
        <taxon>Bacillati</taxon>
        <taxon>Actinomycetota</taxon>
        <taxon>Thermoleophilia</taxon>
        <taxon>Solirubrobacterales</taxon>
        <taxon>Solirubrobacteraceae</taxon>
        <taxon>Solirubrobacter</taxon>
    </lineage>
</organism>
<protein>
    <submittedName>
        <fullName evidence="2">VOC family protein</fullName>
    </submittedName>
</protein>
<dbReference type="PANTHER" id="PTHR36110:SF4">
    <property type="entry name" value="RING-CLEAVING DIOXYGENASE MHQA-RELATED"/>
    <property type="match status" value="1"/>
</dbReference>
<dbReference type="RefSeq" id="WP_270045030.1">
    <property type="nucleotide sequence ID" value="NZ_JAPDOD010000052.1"/>
</dbReference>
<dbReference type="EMBL" id="JAPDOD010000052">
    <property type="protein sequence ID" value="MDA0165768.1"/>
    <property type="molecule type" value="Genomic_DNA"/>
</dbReference>
<dbReference type="InterPro" id="IPR052537">
    <property type="entry name" value="Extradiol_RC_dioxygenase"/>
</dbReference>
<comment type="caution">
    <text evidence="2">The sequence shown here is derived from an EMBL/GenBank/DDBJ whole genome shotgun (WGS) entry which is preliminary data.</text>
</comment>
<evidence type="ECO:0000259" key="1">
    <source>
        <dbReference type="PROSITE" id="PS51819"/>
    </source>
</evidence>
<dbReference type="PANTHER" id="PTHR36110">
    <property type="entry name" value="RING-CLEAVING DIOXYGENASE MHQE-RELATED"/>
    <property type="match status" value="1"/>
</dbReference>
<reference evidence="2" key="1">
    <citation type="submission" date="2022-10" db="EMBL/GenBank/DDBJ databases">
        <title>The WGS of Solirubrobacter ginsenosidimutans DSM 21036.</title>
        <authorList>
            <person name="Jiang Z."/>
        </authorList>
    </citation>
    <scope>NUCLEOTIDE SEQUENCE</scope>
    <source>
        <strain evidence="2">DSM 21036</strain>
    </source>
</reference>
<name>A0A9X3N2A8_9ACTN</name>
<dbReference type="InterPro" id="IPR037523">
    <property type="entry name" value="VOC_core"/>
</dbReference>
<dbReference type="PROSITE" id="PS51819">
    <property type="entry name" value="VOC"/>
    <property type="match status" value="1"/>
</dbReference>
<evidence type="ECO:0000313" key="3">
    <source>
        <dbReference type="Proteomes" id="UP001149140"/>
    </source>
</evidence>
<gene>
    <name evidence="2" type="ORF">OM076_36215</name>
</gene>
<proteinExistence type="predicted"/>